<keyword evidence="3" id="KW-1185">Reference proteome</keyword>
<organism evidence="2 3">
    <name type="scientific">Aquipseudomonas alcaligenes</name>
    <name type="common">Pseudomonas alcaligenes</name>
    <dbReference type="NCBI Taxonomy" id="43263"/>
    <lineage>
        <taxon>Bacteria</taxon>
        <taxon>Pseudomonadati</taxon>
        <taxon>Pseudomonadota</taxon>
        <taxon>Gammaproteobacteria</taxon>
        <taxon>Pseudomonadales</taxon>
        <taxon>Pseudomonadaceae</taxon>
        <taxon>Aquipseudomonas</taxon>
    </lineage>
</organism>
<dbReference type="PROSITE" id="PS51257">
    <property type="entry name" value="PROKAR_LIPOPROTEIN"/>
    <property type="match status" value="1"/>
</dbReference>
<evidence type="ECO:0000313" key="2">
    <source>
        <dbReference type="EMBL" id="MBC9250908.1"/>
    </source>
</evidence>
<dbReference type="RefSeq" id="WP_187805975.1">
    <property type="nucleotide sequence ID" value="NZ_LZEU01000001.1"/>
</dbReference>
<protein>
    <recommendedName>
        <fullName evidence="4">Lipoprotein</fullName>
    </recommendedName>
</protein>
<sequence length="105" mass="11172">MRYVLVLSVALLAGCDQSCSEDLAADPVRLKALRAQCAADWSSVGEVVCRAAAEAYRRRFFSGQSGPEEYVAVEELPPIPPTFDSPVDAEPGLEAPAAFASEITP</sequence>
<accession>A0ABR7S378</accession>
<name>A0ABR7S378_AQUAC</name>
<proteinExistence type="predicted"/>
<gene>
    <name evidence="2" type="ORF">A9179_11525</name>
</gene>
<evidence type="ECO:0000256" key="1">
    <source>
        <dbReference type="SAM" id="MobiDB-lite"/>
    </source>
</evidence>
<reference evidence="2 3" key="1">
    <citation type="submission" date="2016-06" db="EMBL/GenBank/DDBJ databases">
        <authorList>
            <person name="Ramos C."/>
            <person name="Pintado A."/>
            <person name="Crespo-Gomez J.I."/>
        </authorList>
    </citation>
    <scope>NUCLEOTIDE SEQUENCE [LARGE SCALE GENOMIC DNA]</scope>
    <source>
        <strain evidence="2 3">AVO110</strain>
    </source>
</reference>
<feature type="region of interest" description="Disordered" evidence="1">
    <location>
        <begin position="81"/>
        <end position="105"/>
    </location>
</feature>
<comment type="caution">
    <text evidence="2">The sequence shown here is derived from an EMBL/GenBank/DDBJ whole genome shotgun (WGS) entry which is preliminary data.</text>
</comment>
<dbReference type="EMBL" id="LZEU01000001">
    <property type="protein sequence ID" value="MBC9250908.1"/>
    <property type="molecule type" value="Genomic_DNA"/>
</dbReference>
<evidence type="ECO:0000313" key="3">
    <source>
        <dbReference type="Proteomes" id="UP000744555"/>
    </source>
</evidence>
<dbReference type="Proteomes" id="UP000744555">
    <property type="component" value="Unassembled WGS sequence"/>
</dbReference>
<evidence type="ECO:0008006" key="4">
    <source>
        <dbReference type="Google" id="ProtNLM"/>
    </source>
</evidence>